<dbReference type="CDD" id="cd09275">
    <property type="entry name" value="RNase_HI_RT_DIRS1"/>
    <property type="match status" value="1"/>
</dbReference>
<dbReference type="Pfam" id="PF00078">
    <property type="entry name" value="RVT_1"/>
    <property type="match status" value="1"/>
</dbReference>
<proteinExistence type="predicted"/>
<dbReference type="Proteomes" id="UP001190700">
    <property type="component" value="Unassembled WGS sequence"/>
</dbReference>
<dbReference type="Gene3D" id="1.10.150.130">
    <property type="match status" value="1"/>
</dbReference>
<evidence type="ECO:0000313" key="6">
    <source>
        <dbReference type="Proteomes" id="UP001190700"/>
    </source>
</evidence>
<dbReference type="Gene3D" id="3.30.70.270">
    <property type="match status" value="1"/>
</dbReference>
<dbReference type="Gene3D" id="3.10.10.10">
    <property type="entry name" value="HIV Type 1 Reverse Transcriptase, subunit A, domain 1"/>
    <property type="match status" value="1"/>
</dbReference>
<dbReference type="PANTHER" id="PTHR33050:SF7">
    <property type="entry name" value="RIBONUCLEASE H"/>
    <property type="match status" value="1"/>
</dbReference>
<evidence type="ECO:0000259" key="4">
    <source>
        <dbReference type="Pfam" id="PF00078"/>
    </source>
</evidence>
<evidence type="ECO:0000256" key="3">
    <source>
        <dbReference type="SAM" id="MobiDB-lite"/>
    </source>
</evidence>
<keyword evidence="1" id="KW-0238">DNA-binding</keyword>
<gene>
    <name evidence="5" type="ORF">CYMTET_48244</name>
</gene>
<dbReference type="InterPro" id="IPR000477">
    <property type="entry name" value="RT_dom"/>
</dbReference>
<dbReference type="EMBL" id="LGRX02033250">
    <property type="protein sequence ID" value="KAK3242051.1"/>
    <property type="molecule type" value="Genomic_DNA"/>
</dbReference>
<dbReference type="CDD" id="cd20404">
    <property type="entry name" value="Tudor_Agenet_AtEML-like"/>
    <property type="match status" value="1"/>
</dbReference>
<sequence>MSDQEGEQSASENNSGATEQPATKSGMEVLLEQQGAMMKLMMKQMETLAARVEVAEEAAAKAVSQAGGSAQSGDAELEALKKLPYVPHVEGNPFPARPATLETDMPRMYDLYNDKTYDALSKRTNSSMRYEQLVLAPALSYMHNAIAFSETTLDWCQDDKDPPSVEQLSERVYAAHNTFKGVFALLSNRYTMLQLRASMESDATSHGGAEALQAKLAFIEEKVYAGSDGLVSDSVLTKWLKEFDTTKAKAVMNTHAKASAKVSTFRDRPGGKGKGAAGGGAGKGEGGRGSGKGAGANSEVMQWLSKGARMRWVDKAPLPFDHRVSSADATPPQLEWMATETERCIKTGAWVRARRRQHVSRVFLVPKPGTNKWRLVMDFRWLNAHCVKSRCKMETLKKLRRLAKPNDWCISFDLQDGYHVVGIDPAFQVYMQFDVRGELFQCGALPFRWNDSPRIFVKVMKVLVKCLRSPRSAEDRQEVRKLQSGSKKGQWEPTQLVEHLGLEVDLKAGQFRVTPARLQNIHLQSKALLSEASRQRRWLPARKLAAFTGLCQSVYLAVPPARLYLRELHFVLSTWRGWGAKVKLTQPAWSDIEWWLKLPAQSRWNGRKIWRSPTRAKVHTDASLFAWGGVLNLKHAARGFWSDELRHLHITHLELEAVYKTVQSFLRELTGKVVRLYCDNQAVVAMLSHFTSRNPELMRRMRRLWILLDLNDIELQARYIRSEANEWANRLSWDRDLDDWRLNRRWFQWAEREWHRHTVDRFASELSAELPRYYAQWHDPGCEGVDSLAFSWLGEVNWVNPPWSLLDEVAHKLRAERCAATVVAPYWPGQMLFQQLEAMADEVAPQAGLASGLKVKVYWPQDDAWYTGTVGDTGSDGLTHIAYEDGDKEDLDMSKERYEVLPAAVQEVAGWDAALQERWRGELGDSSLTELAVQMQGAALGGKTVGNYRPKARAFMAFCEAEGRQWLPATGATVRLYIAHMLDKGTVQASNMQPYLSAINNYHEDMGFPGPAKGRASPERHVSAVHEHGLGLEPVGRAATELLRACIYVVFAFVTFGRPETGVSMRREHNSITGDDISEVLRKEKGRGHVRLRRRLTIPAAGVAGLVRLLQHWQQLSSTIHSSIDPAAVPDEHMERYFGWTTPRWRQQQQRQPGTEQCA</sequence>
<dbReference type="SUPFAM" id="SSF47823">
    <property type="entry name" value="lambda integrase-like, N-terminal domain"/>
    <property type="match status" value="1"/>
</dbReference>
<feature type="compositionally biased region" description="Polar residues" evidence="3">
    <location>
        <begin position="7"/>
        <end position="23"/>
    </location>
</feature>
<feature type="coiled-coil region" evidence="2">
    <location>
        <begin position="38"/>
        <end position="65"/>
    </location>
</feature>
<protein>
    <recommendedName>
        <fullName evidence="4">Reverse transcriptase domain-containing protein</fullName>
    </recommendedName>
</protein>
<keyword evidence="6" id="KW-1185">Reference proteome</keyword>
<dbReference type="GO" id="GO:0003677">
    <property type="term" value="F:DNA binding"/>
    <property type="evidence" value="ECO:0007669"/>
    <property type="project" value="UniProtKB-KW"/>
</dbReference>
<feature type="region of interest" description="Disordered" evidence="3">
    <location>
        <begin position="1"/>
        <end position="26"/>
    </location>
</feature>
<organism evidence="5 6">
    <name type="scientific">Cymbomonas tetramitiformis</name>
    <dbReference type="NCBI Taxonomy" id="36881"/>
    <lineage>
        <taxon>Eukaryota</taxon>
        <taxon>Viridiplantae</taxon>
        <taxon>Chlorophyta</taxon>
        <taxon>Pyramimonadophyceae</taxon>
        <taxon>Pyramimonadales</taxon>
        <taxon>Pyramimonadaceae</taxon>
        <taxon>Cymbomonas</taxon>
    </lineage>
</organism>
<dbReference type="SUPFAM" id="SSF56672">
    <property type="entry name" value="DNA/RNA polymerases"/>
    <property type="match status" value="1"/>
</dbReference>
<feature type="region of interest" description="Disordered" evidence="3">
    <location>
        <begin position="260"/>
        <end position="296"/>
    </location>
</feature>
<feature type="domain" description="Reverse transcriptase" evidence="4">
    <location>
        <begin position="365"/>
        <end position="468"/>
    </location>
</feature>
<dbReference type="Gene3D" id="2.30.30.140">
    <property type="match status" value="1"/>
</dbReference>
<accession>A0AAE0BSN3</accession>
<evidence type="ECO:0000313" key="5">
    <source>
        <dbReference type="EMBL" id="KAK3242051.1"/>
    </source>
</evidence>
<comment type="caution">
    <text evidence="5">The sequence shown here is derived from an EMBL/GenBank/DDBJ whole genome shotgun (WGS) entry which is preliminary data.</text>
</comment>
<reference evidence="5 6" key="1">
    <citation type="journal article" date="2015" name="Genome Biol. Evol.">
        <title>Comparative Genomics of a Bacterivorous Green Alga Reveals Evolutionary Causalities and Consequences of Phago-Mixotrophic Mode of Nutrition.</title>
        <authorList>
            <person name="Burns J.A."/>
            <person name="Paasch A."/>
            <person name="Narechania A."/>
            <person name="Kim E."/>
        </authorList>
    </citation>
    <scope>NUCLEOTIDE SEQUENCE [LARGE SCALE GENOMIC DNA]</scope>
    <source>
        <strain evidence="5 6">PLY_AMNH</strain>
    </source>
</reference>
<dbReference type="InterPro" id="IPR010998">
    <property type="entry name" value="Integrase_recombinase_N"/>
</dbReference>
<dbReference type="InterPro" id="IPR052055">
    <property type="entry name" value="Hepadnavirus_pol/RT"/>
</dbReference>
<evidence type="ECO:0000256" key="2">
    <source>
        <dbReference type="SAM" id="Coils"/>
    </source>
</evidence>
<dbReference type="InterPro" id="IPR043502">
    <property type="entry name" value="DNA/RNA_pol_sf"/>
</dbReference>
<feature type="compositionally biased region" description="Gly residues" evidence="3">
    <location>
        <begin position="272"/>
        <end position="294"/>
    </location>
</feature>
<dbReference type="PANTHER" id="PTHR33050">
    <property type="entry name" value="REVERSE TRANSCRIPTASE DOMAIN-CONTAINING PROTEIN"/>
    <property type="match status" value="1"/>
</dbReference>
<evidence type="ECO:0000256" key="1">
    <source>
        <dbReference type="ARBA" id="ARBA00023125"/>
    </source>
</evidence>
<name>A0AAE0BSN3_9CHLO</name>
<dbReference type="AlphaFoldDB" id="A0AAE0BSN3"/>
<keyword evidence="2" id="KW-0175">Coiled coil</keyword>
<dbReference type="InterPro" id="IPR043128">
    <property type="entry name" value="Rev_trsase/Diguanyl_cyclase"/>
</dbReference>